<reference evidence="1 3" key="1">
    <citation type="journal article" date="2008" name="Science">
        <title>The Physcomitrella genome reveals evolutionary insights into the conquest of land by plants.</title>
        <authorList>
            <person name="Rensing S."/>
            <person name="Lang D."/>
            <person name="Zimmer A."/>
            <person name="Terry A."/>
            <person name="Salamov A."/>
            <person name="Shapiro H."/>
            <person name="Nishiyama T."/>
            <person name="Perroud P.-F."/>
            <person name="Lindquist E."/>
            <person name="Kamisugi Y."/>
            <person name="Tanahashi T."/>
            <person name="Sakakibara K."/>
            <person name="Fujita T."/>
            <person name="Oishi K."/>
            <person name="Shin-I T."/>
            <person name="Kuroki Y."/>
            <person name="Toyoda A."/>
            <person name="Suzuki Y."/>
            <person name="Hashimoto A."/>
            <person name="Yamaguchi K."/>
            <person name="Sugano A."/>
            <person name="Kohara Y."/>
            <person name="Fujiyama A."/>
            <person name="Anterola A."/>
            <person name="Aoki S."/>
            <person name="Ashton N."/>
            <person name="Barbazuk W.B."/>
            <person name="Barker E."/>
            <person name="Bennetzen J."/>
            <person name="Bezanilla M."/>
            <person name="Blankenship R."/>
            <person name="Cho S.H."/>
            <person name="Dutcher S."/>
            <person name="Estelle M."/>
            <person name="Fawcett J.A."/>
            <person name="Gundlach H."/>
            <person name="Hanada K."/>
            <person name="Heyl A."/>
            <person name="Hicks K.A."/>
            <person name="Hugh J."/>
            <person name="Lohr M."/>
            <person name="Mayer K."/>
            <person name="Melkozernov A."/>
            <person name="Murata T."/>
            <person name="Nelson D."/>
            <person name="Pils B."/>
            <person name="Prigge M."/>
            <person name="Reiss B."/>
            <person name="Renner T."/>
            <person name="Rombauts S."/>
            <person name="Rushton P."/>
            <person name="Sanderfoot A."/>
            <person name="Schween G."/>
            <person name="Shiu S.-H."/>
            <person name="Stueber K."/>
            <person name="Theodoulou F.L."/>
            <person name="Tu H."/>
            <person name="Van de Peer Y."/>
            <person name="Verrier P.J."/>
            <person name="Waters E."/>
            <person name="Wood A."/>
            <person name="Yang L."/>
            <person name="Cove D."/>
            <person name="Cuming A."/>
            <person name="Hasebe M."/>
            <person name="Lucas S."/>
            <person name="Mishler D.B."/>
            <person name="Reski R."/>
            <person name="Grigoriev I."/>
            <person name="Quatrano R.S."/>
            <person name="Boore J.L."/>
        </authorList>
    </citation>
    <scope>NUCLEOTIDE SEQUENCE [LARGE SCALE GENOMIC DNA]</scope>
    <source>
        <strain evidence="2 3">cv. Gransden 2004</strain>
    </source>
</reference>
<keyword evidence="3" id="KW-1185">Reference proteome</keyword>
<dbReference type="Gramene" id="Pp3c17_13919V3.1">
    <property type="protein sequence ID" value="PAC:32906119.CDS.1"/>
    <property type="gene ID" value="Pp3c17_13919"/>
</dbReference>
<evidence type="ECO:0000313" key="1">
    <source>
        <dbReference type="EMBL" id="PNR36200.1"/>
    </source>
</evidence>
<dbReference type="AlphaFoldDB" id="A0A2K1J3X0"/>
<gene>
    <name evidence="1" type="ORF">PHYPA_022051</name>
</gene>
<protein>
    <submittedName>
        <fullName evidence="1 2">Uncharacterized protein</fullName>
    </submittedName>
</protein>
<accession>A0A2K1J3X0</accession>
<dbReference type="Proteomes" id="UP000006727">
    <property type="component" value="Chromosome 17"/>
</dbReference>
<evidence type="ECO:0000313" key="2">
    <source>
        <dbReference type="EnsemblPlants" id="PAC:32906119.CDS.1"/>
    </source>
</evidence>
<evidence type="ECO:0000313" key="3">
    <source>
        <dbReference type="Proteomes" id="UP000006727"/>
    </source>
</evidence>
<reference evidence="1 3" key="2">
    <citation type="journal article" date="2018" name="Plant J.">
        <title>The Physcomitrella patens chromosome-scale assembly reveals moss genome structure and evolution.</title>
        <authorList>
            <person name="Lang D."/>
            <person name="Ullrich K.K."/>
            <person name="Murat F."/>
            <person name="Fuchs J."/>
            <person name="Jenkins J."/>
            <person name="Haas F.B."/>
            <person name="Piednoel M."/>
            <person name="Gundlach H."/>
            <person name="Van Bel M."/>
            <person name="Meyberg R."/>
            <person name="Vives C."/>
            <person name="Morata J."/>
            <person name="Symeonidi A."/>
            <person name="Hiss M."/>
            <person name="Muchero W."/>
            <person name="Kamisugi Y."/>
            <person name="Saleh O."/>
            <person name="Blanc G."/>
            <person name="Decker E.L."/>
            <person name="van Gessel N."/>
            <person name="Grimwood J."/>
            <person name="Hayes R.D."/>
            <person name="Graham S.W."/>
            <person name="Gunter L.E."/>
            <person name="McDaniel S.F."/>
            <person name="Hoernstein S.N.W."/>
            <person name="Larsson A."/>
            <person name="Li F.W."/>
            <person name="Perroud P.F."/>
            <person name="Phillips J."/>
            <person name="Ranjan P."/>
            <person name="Rokshar D.S."/>
            <person name="Rothfels C.J."/>
            <person name="Schneider L."/>
            <person name="Shu S."/>
            <person name="Stevenson D.W."/>
            <person name="Thummler F."/>
            <person name="Tillich M."/>
            <person name="Villarreal Aguilar J.C."/>
            <person name="Widiez T."/>
            <person name="Wong G.K."/>
            <person name="Wymore A."/>
            <person name="Zhang Y."/>
            <person name="Zimmer A.D."/>
            <person name="Quatrano R.S."/>
            <person name="Mayer K.F.X."/>
            <person name="Goodstein D."/>
            <person name="Casacuberta J.M."/>
            <person name="Vandepoele K."/>
            <person name="Reski R."/>
            <person name="Cuming A.C."/>
            <person name="Tuskan G.A."/>
            <person name="Maumus F."/>
            <person name="Salse J."/>
            <person name="Schmutz J."/>
            <person name="Rensing S.A."/>
        </authorList>
    </citation>
    <scope>NUCLEOTIDE SEQUENCE [LARGE SCALE GENOMIC DNA]</scope>
    <source>
        <strain evidence="2 3">cv. Gransden 2004</strain>
    </source>
</reference>
<dbReference type="InParanoid" id="A0A2K1J3X0"/>
<reference evidence="2" key="3">
    <citation type="submission" date="2020-12" db="UniProtKB">
        <authorList>
            <consortium name="EnsemblPlants"/>
        </authorList>
    </citation>
    <scope>IDENTIFICATION</scope>
</reference>
<sequence>MVGGPSDLYPQYFCYLFFSSSCRVILLRYFDVMIPIHDLVLDHLDVFLSVGFARRFASIRCSCFGS</sequence>
<dbReference type="EnsemblPlants" id="Pp3c17_13919V3.1">
    <property type="protein sequence ID" value="PAC:32906119.CDS.1"/>
    <property type="gene ID" value="Pp3c17_13919"/>
</dbReference>
<name>A0A2K1J3X0_PHYPA</name>
<organism evidence="1">
    <name type="scientific">Physcomitrium patens</name>
    <name type="common">Spreading-leaved earth moss</name>
    <name type="synonym">Physcomitrella patens</name>
    <dbReference type="NCBI Taxonomy" id="3218"/>
    <lineage>
        <taxon>Eukaryota</taxon>
        <taxon>Viridiplantae</taxon>
        <taxon>Streptophyta</taxon>
        <taxon>Embryophyta</taxon>
        <taxon>Bryophyta</taxon>
        <taxon>Bryophytina</taxon>
        <taxon>Bryopsida</taxon>
        <taxon>Funariidae</taxon>
        <taxon>Funariales</taxon>
        <taxon>Funariaceae</taxon>
        <taxon>Physcomitrium</taxon>
    </lineage>
</organism>
<dbReference type="EMBL" id="ABEU02000017">
    <property type="protein sequence ID" value="PNR36200.1"/>
    <property type="molecule type" value="Genomic_DNA"/>
</dbReference>
<proteinExistence type="predicted"/>